<gene>
    <name evidence="2" type="ORF">HMPREF9440_02421</name>
</gene>
<reference evidence="2 3" key="1">
    <citation type="submission" date="2011-11" db="EMBL/GenBank/DDBJ databases">
        <authorList>
            <person name="Weinstock G."/>
            <person name="Sodergren E."/>
            <person name="Clifton S."/>
            <person name="Fulton L."/>
            <person name="Fulton B."/>
            <person name="Courtney L."/>
            <person name="Fronick C."/>
            <person name="Harrison M."/>
            <person name="Strong C."/>
            <person name="Farmer C."/>
            <person name="Delahaunty K."/>
            <person name="Markovic C."/>
            <person name="Hall O."/>
            <person name="Minx P."/>
            <person name="Tomlinson C."/>
            <person name="Mitreva M."/>
            <person name="Hou S."/>
            <person name="Chen J."/>
            <person name="Wollam A."/>
            <person name="Pepin K.H."/>
            <person name="Johnson M."/>
            <person name="Bhonagiri V."/>
            <person name="Zhang X."/>
            <person name="Suruliraj S."/>
            <person name="Warren W."/>
            <person name="Chinwalla A."/>
            <person name="Mardis E.R."/>
            <person name="Wilson R.K."/>
        </authorList>
    </citation>
    <scope>NUCLEOTIDE SEQUENCE [LARGE SCALE GENOMIC DNA]</scope>
    <source>
        <strain evidence="2 3">YIT 11816</strain>
    </source>
</reference>
<dbReference type="AlphaFoldDB" id="H3KI19"/>
<feature type="region of interest" description="Disordered" evidence="1">
    <location>
        <begin position="70"/>
        <end position="100"/>
    </location>
</feature>
<comment type="caution">
    <text evidence="2">The sequence shown here is derived from an EMBL/GenBank/DDBJ whole genome shotgun (WGS) entry which is preliminary data.</text>
</comment>
<accession>H3KI19</accession>
<dbReference type="STRING" id="762967.HMPREF9440_02421"/>
<sequence length="100" mass="11220">MRFRRTCVVTPVGIRIADIGPRCEEDAWIQAFAVSKEVEGRRKNAVGRVGRNGVPAGKYKRSGEPFGRFTRVSRKISRKEGADPPDESGEDVVEAFSRRR</sequence>
<dbReference type="EMBL" id="AFBQ01000369">
    <property type="protein sequence ID" value="EHY30262.1"/>
    <property type="molecule type" value="Genomic_DNA"/>
</dbReference>
<evidence type="ECO:0000313" key="2">
    <source>
        <dbReference type="EMBL" id="EHY30262.1"/>
    </source>
</evidence>
<feature type="compositionally biased region" description="Acidic residues" evidence="1">
    <location>
        <begin position="83"/>
        <end position="93"/>
    </location>
</feature>
<evidence type="ECO:0000313" key="3">
    <source>
        <dbReference type="Proteomes" id="UP000004956"/>
    </source>
</evidence>
<name>H3KI19_9BURK</name>
<keyword evidence="3" id="KW-1185">Reference proteome</keyword>
<protein>
    <submittedName>
        <fullName evidence="2">Uncharacterized protein</fullName>
    </submittedName>
</protein>
<dbReference type="HOGENOM" id="CLU_2304613_0_0_4"/>
<organism evidence="2 3">
    <name type="scientific">Sutterella parvirubra YIT 11816</name>
    <dbReference type="NCBI Taxonomy" id="762967"/>
    <lineage>
        <taxon>Bacteria</taxon>
        <taxon>Pseudomonadati</taxon>
        <taxon>Pseudomonadota</taxon>
        <taxon>Betaproteobacteria</taxon>
        <taxon>Burkholderiales</taxon>
        <taxon>Sutterellaceae</taxon>
        <taxon>Sutterella</taxon>
    </lineage>
</organism>
<dbReference type="Proteomes" id="UP000004956">
    <property type="component" value="Unassembled WGS sequence"/>
</dbReference>
<evidence type="ECO:0000256" key="1">
    <source>
        <dbReference type="SAM" id="MobiDB-lite"/>
    </source>
</evidence>
<proteinExistence type="predicted"/>